<evidence type="ECO:0000256" key="11">
    <source>
        <dbReference type="ARBA" id="ARBA00023136"/>
    </source>
</evidence>
<dbReference type="Gene3D" id="1.10.287.70">
    <property type="match status" value="4"/>
</dbReference>
<dbReference type="FunFam" id="1.20.120.350:FF:000009">
    <property type="entry name" value="Voltage-dependent T-type calcium channel subunit alpha"/>
    <property type="match status" value="1"/>
</dbReference>
<feature type="transmembrane region" description="Helical" evidence="17">
    <location>
        <begin position="1295"/>
        <end position="1317"/>
    </location>
</feature>
<evidence type="ECO:0000256" key="15">
    <source>
        <dbReference type="RuleBase" id="RU003808"/>
    </source>
</evidence>
<feature type="transmembrane region" description="Helical" evidence="17">
    <location>
        <begin position="1208"/>
        <end position="1228"/>
    </location>
</feature>
<evidence type="ECO:0000256" key="9">
    <source>
        <dbReference type="ARBA" id="ARBA00022989"/>
    </source>
</evidence>
<feature type="transmembrane region" description="Helical" evidence="17">
    <location>
        <begin position="1113"/>
        <end position="1136"/>
    </location>
</feature>
<comment type="caution">
    <text evidence="19">The sequence shown here is derived from an EMBL/GenBank/DDBJ whole genome shotgun (WGS) entry which is preliminary data.</text>
</comment>
<evidence type="ECO:0000256" key="12">
    <source>
        <dbReference type="ARBA" id="ARBA00023180"/>
    </source>
</evidence>
<feature type="domain" description="Ion transport" evidence="18">
    <location>
        <begin position="1080"/>
        <end position="1326"/>
    </location>
</feature>
<organism evidence="19 20">
    <name type="scientific">Larimichthys crocea</name>
    <name type="common">Large yellow croaker</name>
    <name type="synonym">Pseudosciaena crocea</name>
    <dbReference type="NCBI Taxonomy" id="215358"/>
    <lineage>
        <taxon>Eukaryota</taxon>
        <taxon>Metazoa</taxon>
        <taxon>Chordata</taxon>
        <taxon>Craniata</taxon>
        <taxon>Vertebrata</taxon>
        <taxon>Euteleostomi</taxon>
        <taxon>Actinopterygii</taxon>
        <taxon>Neopterygii</taxon>
        <taxon>Teleostei</taxon>
        <taxon>Neoteleostei</taxon>
        <taxon>Acanthomorphata</taxon>
        <taxon>Eupercaria</taxon>
        <taxon>Sciaenidae</taxon>
        <taxon>Larimichthys</taxon>
    </lineage>
</organism>
<keyword evidence="5 17" id="KW-0812">Transmembrane</keyword>
<reference evidence="19 20" key="1">
    <citation type="submission" date="2019-07" db="EMBL/GenBank/DDBJ databases">
        <title>Chromosome genome assembly for large yellow croaker.</title>
        <authorList>
            <person name="Xiao S."/>
        </authorList>
    </citation>
    <scope>NUCLEOTIDE SEQUENCE [LARGE SCALE GENOMIC DNA]</scope>
    <source>
        <strain evidence="19">JMULYC20181020</strain>
        <tissue evidence="19">Muscle</tissue>
    </source>
</reference>
<feature type="transmembrane region" description="Helical" evidence="17">
    <location>
        <begin position="762"/>
        <end position="785"/>
    </location>
</feature>
<dbReference type="FunFam" id="1.10.287.70:FF:000117">
    <property type="entry name" value="Voltage-gated Ca2+ channel, alpha subunit"/>
    <property type="match status" value="1"/>
</dbReference>
<evidence type="ECO:0000256" key="13">
    <source>
        <dbReference type="ARBA" id="ARBA00023303"/>
    </source>
</evidence>
<keyword evidence="14" id="KW-0479">Metal-binding</keyword>
<sequence length="1357" mass="155662">MSRFRGGEEQQPDMVHNPNPVPRDDEYLPYPALAPVVFFGIKQTTRPRNWCLKVACSLWLEYVSKLMALLSCAIVCMYKPYEEPSNLLKILEPLTFSFFMVEMLLKMLALGVFGYQGSYLSNNWNKFDVFINTVNAVDYVLAFLGINWQISKSLEPMRLIGRISSMRALMKVLLDMMPMLINVFILYFFIINVFAVVGVQLWAGKLRNRCFLGEDIIGKYNVSMSPFYEPEDSERYPFICSLGKHGMRRCSGVPPSRDNGKLCSVAAPDNASAASHSFRMVGDVNTEECINWHMYYNVCRTGNHNPHRGAVNFDNIGYAWMTIFQVVMLEGWTEIMFYVMDAHSFWSFVILIPVTIMGSFVMMNVCAVVIVNQFTESAQRDTGQRGAGAASIAWLCYMLTSSLRVISSIYNSRRHNTVQPQDSMEGSLMVHIWAPFKRKLKYIVDSKLFTQGIMFAIFFSVVSMAIEHHGQSKELTQMLQVTNIVFIIIFIVEMAMKLLVLSGAYFWDPNNVFDFVIVISSVWEVIAKADSRLSILRVFRLLRFVRLVKFLPHLKRQLLVLKRTIQEAAVLCGLLLVGILVFSVLGMQLFGNKFSFQTKNGVTVADRKNFDSILWSMVTVFQVLTMEDWNLVLYNAMSATSPWAALYFVGLIVLEKHILLNILMGIVVESFQEKCTSSPLSSCTNLAHLSPSDNNEENDPMRPDCSPSGHSSTEMNTEEETGTNERSLNQIQRVLRWCKEHEDWSLYILSPQNRLRVCCQRFISHVMFDRVILFFILLNCVTIAMERPEISPESGERWIIDISCYVFSTIFLIEMLIKVLAHGLVFGKETYCRSPWNAVDGLLVVLSVVDTIVSLASSGKNNKLGILKVLRLLRTFRPLRVIKRAPKLKLAVEALIASIKPIGNIVLICCAFFLFYGILGVQLFKGKFFYCAGQDTRNITSKSECLSADYQWVRKTYHFDNLPQALLSLFVMFSKDSWVNIMYDGLDAVEVDKQPVQNHNEWMLLFFISFMIISFVLLDMFIGVMVDTFRQCQQEQKIKDEWLREEEDQTQVECGEPVQPYYTHYSHMRQLIYDLCVSDFLEYFMTAIVCISVLMMAFEHYNQPEYIEKLVEYFFYVFTAILLMEILLKLVAFGVLRFFKMRWNLLDVGVALISIISIVVDKTKAHVIPINPSILRVCRVLRLAQVLKAKRLRLLLRTIIKTLSHVENICLLFMFFFFIYAVLAVELFGRLSCSDHNPCHGLHRYANFRHFGMALLTLYQVCTGDNWSGIMRDTLRLCRPGDDGCLSYLHWASPIWFTSFVVMGQFMLVNLVVATIMQALEESNENKAINLPPQEGEAEHDTVRSLQDSESDTEEGS</sequence>
<evidence type="ECO:0000256" key="5">
    <source>
        <dbReference type="ARBA" id="ARBA00022692"/>
    </source>
</evidence>
<dbReference type="PRINTS" id="PR00167">
    <property type="entry name" value="CACHANNEL"/>
</dbReference>
<keyword evidence="13" id="KW-0407">Ion channel</keyword>
<evidence type="ECO:0000256" key="1">
    <source>
        <dbReference type="ARBA" id="ARBA00004141"/>
    </source>
</evidence>
<feature type="transmembrane region" description="Helical" evidence="17">
    <location>
        <begin position="631"/>
        <end position="654"/>
    </location>
</feature>
<name>A0A6G0IDI5_LARCR</name>
<dbReference type="PANTHER" id="PTHR45628">
    <property type="entry name" value="VOLTAGE-DEPENDENT CALCIUM CHANNEL TYPE A SUBUNIT ALPHA-1"/>
    <property type="match status" value="1"/>
</dbReference>
<evidence type="ECO:0000256" key="8">
    <source>
        <dbReference type="ARBA" id="ARBA00022882"/>
    </source>
</evidence>
<keyword evidence="11 17" id="KW-0472">Membrane</keyword>
<keyword evidence="8 15" id="KW-0851">Voltage-gated channel</keyword>
<dbReference type="PANTHER" id="PTHR45628:SF37">
    <property type="entry name" value="VOLTAGE-DEPENDENT T-TYPE CALCIUM CHANNEL SUBUNIT ALPHA-1H"/>
    <property type="match status" value="1"/>
</dbReference>
<feature type="domain" description="Ion transport" evidence="18">
    <location>
        <begin position="59"/>
        <end position="380"/>
    </location>
</feature>
<feature type="transmembrane region" description="Helical" evidence="17">
    <location>
        <begin position="805"/>
        <end position="826"/>
    </location>
</feature>
<evidence type="ECO:0000313" key="19">
    <source>
        <dbReference type="EMBL" id="KAE8289555.1"/>
    </source>
</evidence>
<feature type="transmembrane region" description="Helical" evidence="17">
    <location>
        <begin position="93"/>
        <end position="115"/>
    </location>
</feature>
<dbReference type="GO" id="GO:0005891">
    <property type="term" value="C:voltage-gated calcium channel complex"/>
    <property type="evidence" value="ECO:0007669"/>
    <property type="project" value="InterPro"/>
</dbReference>
<feature type="transmembrane region" description="Helical" evidence="17">
    <location>
        <begin position="127"/>
        <end position="150"/>
    </location>
</feature>
<keyword evidence="2" id="KW-0813">Transport</keyword>
<dbReference type="GO" id="GO:0098703">
    <property type="term" value="P:calcium ion import across plasma membrane"/>
    <property type="evidence" value="ECO:0007669"/>
    <property type="project" value="TreeGrafter"/>
</dbReference>
<dbReference type="Proteomes" id="UP000424527">
    <property type="component" value="Unassembled WGS sequence"/>
</dbReference>
<evidence type="ECO:0000256" key="17">
    <source>
        <dbReference type="SAM" id="Phobius"/>
    </source>
</evidence>
<feature type="transmembrane region" description="Helical" evidence="17">
    <location>
        <begin position="318"/>
        <end position="339"/>
    </location>
</feature>
<feature type="transmembrane region" description="Helical" evidence="17">
    <location>
        <begin position="478"/>
        <end position="506"/>
    </location>
</feature>
<feature type="transmembrane region" description="Helical" evidence="17">
    <location>
        <begin position="902"/>
        <end position="924"/>
    </location>
</feature>
<feature type="domain" description="Ion transport" evidence="18">
    <location>
        <begin position="447"/>
        <end position="673"/>
    </location>
</feature>
<feature type="transmembrane region" description="Helical" evidence="17">
    <location>
        <begin position="62"/>
        <end position="81"/>
    </location>
</feature>
<dbReference type="GO" id="GO:0008331">
    <property type="term" value="F:high voltage-gated calcium channel activity"/>
    <property type="evidence" value="ECO:0007669"/>
    <property type="project" value="TreeGrafter"/>
</dbReference>
<comment type="similarity">
    <text evidence="15">Belongs to the calcium channel alpha-1 subunit (TC 1.A.1.11) family.</text>
</comment>
<dbReference type="SUPFAM" id="SSF81324">
    <property type="entry name" value="Voltage-gated potassium channels"/>
    <property type="match status" value="4"/>
</dbReference>
<keyword evidence="20" id="KW-1185">Reference proteome</keyword>
<dbReference type="GO" id="GO:0046872">
    <property type="term" value="F:metal ion binding"/>
    <property type="evidence" value="ECO:0007669"/>
    <property type="project" value="UniProtKB-KW"/>
</dbReference>
<keyword evidence="7 14" id="KW-0106">Calcium</keyword>
<dbReference type="EMBL" id="REGW02000011">
    <property type="protein sequence ID" value="KAE8289555.1"/>
    <property type="molecule type" value="Genomic_DNA"/>
</dbReference>
<dbReference type="InterPro" id="IPR005821">
    <property type="entry name" value="Ion_trans_dom"/>
</dbReference>
<keyword evidence="10" id="KW-0406">Ion transport</keyword>
<comment type="subcellular location">
    <subcellularLocation>
        <location evidence="1 15">Membrane</location>
        <topology evidence="1 15">Multi-pass membrane protein</topology>
    </subcellularLocation>
</comment>
<feature type="region of interest" description="Disordered" evidence="16">
    <location>
        <begin position="689"/>
        <end position="725"/>
    </location>
</feature>
<evidence type="ECO:0000256" key="4">
    <source>
        <dbReference type="ARBA" id="ARBA00022673"/>
    </source>
</evidence>
<feature type="binding site" evidence="14">
    <location>
        <position position="976"/>
    </location>
    <ligand>
        <name>Ca(2+)</name>
        <dbReference type="ChEBI" id="CHEBI:29108"/>
    </ligand>
</feature>
<evidence type="ECO:0000313" key="20">
    <source>
        <dbReference type="Proteomes" id="UP000424527"/>
    </source>
</evidence>
<feature type="region of interest" description="Disordered" evidence="16">
    <location>
        <begin position="1328"/>
        <end position="1357"/>
    </location>
</feature>
<feature type="transmembrane region" description="Helical" evidence="17">
    <location>
        <begin position="1080"/>
        <end position="1101"/>
    </location>
</feature>
<keyword evidence="6" id="KW-0677">Repeat</keyword>
<feature type="transmembrane region" description="Helical" evidence="17">
    <location>
        <begin position="345"/>
        <end position="371"/>
    </location>
</feature>
<feature type="transmembrane region" description="Helical" evidence="17">
    <location>
        <begin position="1003"/>
        <end position="1026"/>
    </location>
</feature>
<evidence type="ECO:0000256" key="7">
    <source>
        <dbReference type="ARBA" id="ARBA00022837"/>
    </source>
</evidence>
<keyword evidence="9 17" id="KW-1133">Transmembrane helix</keyword>
<feature type="transmembrane region" description="Helical" evidence="17">
    <location>
        <begin position="568"/>
        <end position="590"/>
    </location>
</feature>
<evidence type="ECO:0000256" key="3">
    <source>
        <dbReference type="ARBA" id="ARBA00022568"/>
    </source>
</evidence>
<evidence type="ECO:0000256" key="10">
    <source>
        <dbReference type="ARBA" id="ARBA00023065"/>
    </source>
</evidence>
<evidence type="ECO:0000256" key="14">
    <source>
        <dbReference type="PIRSR" id="PIRSR602077-1"/>
    </source>
</evidence>
<dbReference type="Pfam" id="PF00520">
    <property type="entry name" value="Ion_trans"/>
    <property type="match status" value="4"/>
</dbReference>
<keyword evidence="4 15" id="KW-0107">Calcium channel</keyword>
<protein>
    <submittedName>
        <fullName evidence="19">Voltage-dependent T-type calcium channel subunit alpha-1</fullName>
    </submittedName>
</protein>
<dbReference type="InterPro" id="IPR027359">
    <property type="entry name" value="Volt_channel_dom_sf"/>
</dbReference>
<evidence type="ECO:0000256" key="2">
    <source>
        <dbReference type="ARBA" id="ARBA00022448"/>
    </source>
</evidence>
<keyword evidence="3 15" id="KW-0109">Calcium transport</keyword>
<evidence type="ECO:0000256" key="16">
    <source>
        <dbReference type="SAM" id="MobiDB-lite"/>
    </source>
</evidence>
<accession>A0A6G0IDI5</accession>
<evidence type="ECO:0000259" key="18">
    <source>
        <dbReference type="Pfam" id="PF00520"/>
    </source>
</evidence>
<gene>
    <name evidence="19" type="ORF">D5F01_LYC11259</name>
</gene>
<keyword evidence="12" id="KW-0325">Glycoprotein</keyword>
<dbReference type="InterPro" id="IPR050599">
    <property type="entry name" value="VDCC_alpha-1_subunit"/>
</dbReference>
<feature type="transmembrane region" description="Helical" evidence="17">
    <location>
        <begin position="448"/>
        <end position="466"/>
    </location>
</feature>
<dbReference type="Gene3D" id="1.20.120.350">
    <property type="entry name" value="Voltage-gated potassium channels. Chain C"/>
    <property type="match status" value="4"/>
</dbReference>
<feature type="transmembrane region" description="Helical" evidence="17">
    <location>
        <begin position="179"/>
        <end position="203"/>
    </location>
</feature>
<feature type="domain" description="Ion transport" evidence="18">
    <location>
        <begin position="767"/>
        <end position="1036"/>
    </location>
</feature>
<dbReference type="InterPro" id="IPR002077">
    <property type="entry name" value="VDCCAlpha1"/>
</dbReference>
<proteinExistence type="inferred from homology"/>
<evidence type="ECO:0000256" key="6">
    <source>
        <dbReference type="ARBA" id="ARBA00022737"/>
    </source>
</evidence>